<comment type="caution">
    <text evidence="1">The sequence shown here is derived from an EMBL/GenBank/DDBJ whole genome shotgun (WGS) entry which is preliminary data.</text>
</comment>
<dbReference type="Proteomes" id="UP000030377">
    <property type="component" value="Unassembled WGS sequence"/>
</dbReference>
<dbReference type="EMBL" id="JRPN01000040">
    <property type="protein sequence ID" value="KGT73783.1"/>
    <property type="molecule type" value="Genomic_DNA"/>
</dbReference>
<sequence length="80" mass="8485">MPEQRCGLVASQPSVARLTFGRERHAHDTAVKAFLCMVIDCSAQSLKVAAGAPRIATMLGISCASLGINLRQHLATPIII</sequence>
<proteinExistence type="predicted"/>
<name>A0A0A3YJ91_BRAJP</name>
<evidence type="ECO:0000313" key="1">
    <source>
        <dbReference type="EMBL" id="KGT73783.1"/>
    </source>
</evidence>
<evidence type="ECO:0000313" key="2">
    <source>
        <dbReference type="Proteomes" id="UP000030377"/>
    </source>
</evidence>
<dbReference type="AlphaFoldDB" id="A0A0A3YJ91"/>
<gene>
    <name evidence="1" type="ORF">MA20_42020</name>
</gene>
<protein>
    <submittedName>
        <fullName evidence="1">Uncharacterized protein</fullName>
    </submittedName>
</protein>
<organism evidence="1 2">
    <name type="scientific">Bradyrhizobium japonicum</name>
    <dbReference type="NCBI Taxonomy" id="375"/>
    <lineage>
        <taxon>Bacteria</taxon>
        <taxon>Pseudomonadati</taxon>
        <taxon>Pseudomonadota</taxon>
        <taxon>Alphaproteobacteria</taxon>
        <taxon>Hyphomicrobiales</taxon>
        <taxon>Nitrobacteraceae</taxon>
        <taxon>Bradyrhizobium</taxon>
    </lineage>
</organism>
<accession>A0A0A3YJ91</accession>
<reference evidence="1 2" key="1">
    <citation type="submission" date="2014-09" db="EMBL/GenBank/DDBJ databases">
        <title>Draft genome of Bradyrhizobium japonicum Is-34.</title>
        <authorList>
            <person name="Tsurumaru H."/>
            <person name="Yamakawa T."/>
            <person name="Hashimoto S."/>
            <person name="Okizaki K."/>
            <person name="Kanesaki Y."/>
            <person name="Yoshikawa H."/>
            <person name="Yajima S."/>
        </authorList>
    </citation>
    <scope>NUCLEOTIDE SEQUENCE [LARGE SCALE GENOMIC DNA]</scope>
    <source>
        <strain evidence="1 2">Is-34</strain>
    </source>
</reference>